<feature type="chain" id="PRO_5031118265" evidence="1">
    <location>
        <begin position="26"/>
        <end position="97"/>
    </location>
</feature>
<dbReference type="PROSITE" id="PS51257">
    <property type="entry name" value="PROKAR_LIPOPROTEIN"/>
    <property type="match status" value="1"/>
</dbReference>
<keyword evidence="1" id="KW-0732">Signal</keyword>
<feature type="signal peptide" evidence="1">
    <location>
        <begin position="1"/>
        <end position="25"/>
    </location>
</feature>
<reference evidence="2" key="1">
    <citation type="submission" date="2020-06" db="EMBL/GenBank/DDBJ databases">
        <title>Whole Genome Sequence of Bradyrhizobium sp. Strain 323S2.</title>
        <authorList>
            <person name="Bromfield E.S.P."/>
        </authorList>
    </citation>
    <scope>NUCLEOTIDE SEQUENCE [LARGE SCALE GENOMIC DNA]</scope>
    <source>
        <strain evidence="2">323S2</strain>
    </source>
</reference>
<accession>A0A7Z0Q3Y9</accession>
<dbReference type="AlphaFoldDB" id="A0A7Z0Q3Y9"/>
<name>A0A7Z0Q3Y9_9BRAD</name>
<sequence>MKNASRLGRTLLACSLLTISLSACKTTESVRPSPDFSVPHESTLVLDEVPAPKVVPGMDARVAWKLEQAARKEANKRLRISRSNVREVRLKASAKAK</sequence>
<organism evidence="2">
    <name type="scientific">Bradyrhizobium barranii subsp. barranii</name>
    <dbReference type="NCBI Taxonomy" id="2823807"/>
    <lineage>
        <taxon>Bacteria</taxon>
        <taxon>Pseudomonadati</taxon>
        <taxon>Pseudomonadota</taxon>
        <taxon>Alphaproteobacteria</taxon>
        <taxon>Hyphomicrobiales</taxon>
        <taxon>Nitrobacteraceae</taxon>
        <taxon>Bradyrhizobium</taxon>
        <taxon>Bradyrhizobium barranii</taxon>
    </lineage>
</organism>
<evidence type="ECO:0000313" key="2">
    <source>
        <dbReference type="EMBL" id="NYY87340.1"/>
    </source>
</evidence>
<evidence type="ECO:0000256" key="1">
    <source>
        <dbReference type="SAM" id="SignalP"/>
    </source>
</evidence>
<protein>
    <submittedName>
        <fullName evidence="2">Uncharacterized protein</fullName>
    </submittedName>
</protein>
<gene>
    <name evidence="2" type="ORF">G6321_02540</name>
</gene>
<dbReference type="EMBL" id="JACBFH010000001">
    <property type="protein sequence ID" value="NYY87340.1"/>
    <property type="molecule type" value="Genomic_DNA"/>
</dbReference>
<proteinExistence type="predicted"/>
<comment type="caution">
    <text evidence="2">The sequence shown here is derived from an EMBL/GenBank/DDBJ whole genome shotgun (WGS) entry which is preliminary data.</text>
</comment>